<accession>A0A6G0W1W0</accession>
<keyword evidence="2" id="KW-1185">Reference proteome</keyword>
<sequence length="96" mass="11432">MDFSYAPINALCIEWNGFISIFDYLNWCYRVLVENNDGKAVEKTKEIMLLIVYVNCLTQRVEDLYCCLHVVPTNKKLINKRTKATFLFERLLNKYR</sequence>
<feature type="non-terminal residue" evidence="1">
    <location>
        <position position="96"/>
    </location>
</feature>
<evidence type="ECO:0000313" key="1">
    <source>
        <dbReference type="EMBL" id="KAF0718206.1"/>
    </source>
</evidence>
<protein>
    <submittedName>
        <fullName evidence="1">NOF-FB transposable element protein</fullName>
    </submittedName>
</protein>
<dbReference type="AlphaFoldDB" id="A0A6G0W1W0"/>
<reference evidence="1 2" key="1">
    <citation type="submission" date="2019-08" db="EMBL/GenBank/DDBJ databases">
        <title>Whole genome of Aphis craccivora.</title>
        <authorList>
            <person name="Voronova N.V."/>
            <person name="Shulinski R.S."/>
            <person name="Bandarenka Y.V."/>
            <person name="Zhorov D.G."/>
            <person name="Warner D."/>
        </authorList>
    </citation>
    <scope>NUCLEOTIDE SEQUENCE [LARGE SCALE GENOMIC DNA]</scope>
    <source>
        <strain evidence="1">180601</strain>
        <tissue evidence="1">Whole Body</tissue>
    </source>
</reference>
<dbReference type="EMBL" id="VUJU01009705">
    <property type="protein sequence ID" value="KAF0718206.1"/>
    <property type="molecule type" value="Genomic_DNA"/>
</dbReference>
<evidence type="ECO:0000313" key="2">
    <source>
        <dbReference type="Proteomes" id="UP000478052"/>
    </source>
</evidence>
<comment type="caution">
    <text evidence="1">The sequence shown here is derived from an EMBL/GenBank/DDBJ whole genome shotgun (WGS) entry which is preliminary data.</text>
</comment>
<proteinExistence type="predicted"/>
<gene>
    <name evidence="1" type="ORF">FWK35_00032727</name>
</gene>
<dbReference type="Proteomes" id="UP000478052">
    <property type="component" value="Unassembled WGS sequence"/>
</dbReference>
<dbReference type="OrthoDB" id="6631445at2759"/>
<name>A0A6G0W1W0_APHCR</name>
<organism evidence="1 2">
    <name type="scientific">Aphis craccivora</name>
    <name type="common">Cowpea aphid</name>
    <dbReference type="NCBI Taxonomy" id="307492"/>
    <lineage>
        <taxon>Eukaryota</taxon>
        <taxon>Metazoa</taxon>
        <taxon>Ecdysozoa</taxon>
        <taxon>Arthropoda</taxon>
        <taxon>Hexapoda</taxon>
        <taxon>Insecta</taxon>
        <taxon>Pterygota</taxon>
        <taxon>Neoptera</taxon>
        <taxon>Paraneoptera</taxon>
        <taxon>Hemiptera</taxon>
        <taxon>Sternorrhyncha</taxon>
        <taxon>Aphidomorpha</taxon>
        <taxon>Aphidoidea</taxon>
        <taxon>Aphididae</taxon>
        <taxon>Aphidini</taxon>
        <taxon>Aphis</taxon>
        <taxon>Aphis</taxon>
    </lineage>
</organism>